<evidence type="ECO:0000313" key="4">
    <source>
        <dbReference type="Proteomes" id="UP000278006"/>
    </source>
</evidence>
<dbReference type="InterPro" id="IPR015942">
    <property type="entry name" value="Asp/Glu/hydantoin_racemase"/>
</dbReference>
<dbReference type="PANTHER" id="PTHR21198:SF7">
    <property type="entry name" value="ASPARTATE-GLUTAMATE RACEMASE FAMILY"/>
    <property type="match status" value="1"/>
</dbReference>
<comment type="caution">
    <text evidence="3">The sequence shown here is derived from an EMBL/GenBank/DDBJ whole genome shotgun (WGS) entry which is preliminary data.</text>
</comment>
<dbReference type="GO" id="GO:0047661">
    <property type="term" value="F:amino-acid racemase activity"/>
    <property type="evidence" value="ECO:0007669"/>
    <property type="project" value="InterPro"/>
</dbReference>
<dbReference type="PANTHER" id="PTHR21198">
    <property type="entry name" value="GLUTAMATE RACEMASE"/>
    <property type="match status" value="1"/>
</dbReference>
<organism evidence="3 4">
    <name type="scientific">Corticibacter populi</name>
    <dbReference type="NCBI Taxonomy" id="1550736"/>
    <lineage>
        <taxon>Bacteria</taxon>
        <taxon>Pseudomonadati</taxon>
        <taxon>Pseudomonadota</taxon>
        <taxon>Betaproteobacteria</taxon>
        <taxon>Burkholderiales</taxon>
        <taxon>Comamonadaceae</taxon>
        <taxon>Corticibacter</taxon>
    </lineage>
</organism>
<protein>
    <submittedName>
        <fullName evidence="3">Aspartate/glutamate racemase family protein</fullName>
    </submittedName>
</protein>
<keyword evidence="4" id="KW-1185">Reference proteome</keyword>
<dbReference type="NCBIfam" id="TIGR00035">
    <property type="entry name" value="asp_race"/>
    <property type="match status" value="1"/>
</dbReference>
<dbReference type="EMBL" id="RDQO01000004">
    <property type="protein sequence ID" value="RMX04891.1"/>
    <property type="molecule type" value="Genomic_DNA"/>
</dbReference>
<evidence type="ECO:0000313" key="3">
    <source>
        <dbReference type="EMBL" id="RMX04891.1"/>
    </source>
</evidence>
<sequence length="249" mass="26738">MPPTFRLGVLGGMGPLATVDFLHKLVLSTPAQRDQDHVPTVVWNVPQIADRQQAIAGAGPSPLPQLLDAVAGLNQAGATLIVMPCNTVHHWIEPLRRASPAPLLHIVDATLEVLEQRHAGEDGAGRAERCVGLVATKGALRARLYQDRLQQHGWRVLENTSEELEQLFTPGCYAIKRNALDEGSALLEKAAAALAARGARHLILACTEVPLALAHRQSPLLGLSVDPNQALAWSVLRHWEAVQGAQGTT</sequence>
<keyword evidence="2" id="KW-0413">Isomerase</keyword>
<dbReference type="Pfam" id="PF01177">
    <property type="entry name" value="Asp_Glu_race"/>
    <property type="match status" value="1"/>
</dbReference>
<accession>A0A3M6QQ12</accession>
<dbReference type="SUPFAM" id="SSF53681">
    <property type="entry name" value="Aspartate/glutamate racemase"/>
    <property type="match status" value="2"/>
</dbReference>
<dbReference type="Proteomes" id="UP000278006">
    <property type="component" value="Unassembled WGS sequence"/>
</dbReference>
<dbReference type="InterPro" id="IPR004380">
    <property type="entry name" value="Asp_race"/>
</dbReference>
<gene>
    <name evidence="3" type="ORF">D8I35_13600</name>
</gene>
<comment type="similarity">
    <text evidence="1">Belongs to the aspartate/glutamate racemases family.</text>
</comment>
<name>A0A3M6QQ12_9BURK</name>
<dbReference type="OrthoDB" id="9803739at2"/>
<proteinExistence type="inferred from homology"/>
<dbReference type="RefSeq" id="WP_122230243.1">
    <property type="nucleotide sequence ID" value="NZ_RDQO01000004.1"/>
</dbReference>
<reference evidence="3 4" key="1">
    <citation type="submission" date="2018-10" db="EMBL/GenBank/DDBJ databases">
        <title>Draft genome of Cortibacter populi DSM10536.</title>
        <authorList>
            <person name="Bernier A.-M."/>
            <person name="Bernard K."/>
        </authorList>
    </citation>
    <scope>NUCLEOTIDE SEQUENCE [LARGE SCALE GENOMIC DNA]</scope>
    <source>
        <strain evidence="3 4">DSM 105136</strain>
    </source>
</reference>
<dbReference type="InterPro" id="IPR001920">
    <property type="entry name" value="Asp/Glu_race"/>
</dbReference>
<evidence type="ECO:0000256" key="1">
    <source>
        <dbReference type="ARBA" id="ARBA00007847"/>
    </source>
</evidence>
<dbReference type="Gene3D" id="3.40.50.1860">
    <property type="match status" value="2"/>
</dbReference>
<evidence type="ECO:0000256" key="2">
    <source>
        <dbReference type="ARBA" id="ARBA00023235"/>
    </source>
</evidence>
<dbReference type="AlphaFoldDB" id="A0A3M6QQ12"/>